<dbReference type="GO" id="GO:0008643">
    <property type="term" value="P:carbohydrate transport"/>
    <property type="evidence" value="ECO:0007669"/>
    <property type="project" value="InterPro"/>
</dbReference>
<dbReference type="Gene3D" id="2.40.160.180">
    <property type="entry name" value="Carbohydrate-selective porin OprB"/>
    <property type="match status" value="1"/>
</dbReference>
<proteinExistence type="inferred from homology"/>
<protein>
    <submittedName>
        <fullName evidence="3">Porin</fullName>
    </submittedName>
</protein>
<dbReference type="Pfam" id="PF04966">
    <property type="entry name" value="OprB"/>
    <property type="match status" value="1"/>
</dbReference>
<reference evidence="3" key="1">
    <citation type="submission" date="2019-02" db="EMBL/GenBank/DDBJ databases">
        <authorList>
            <person name="Gruber-Vodicka R. H."/>
            <person name="Seah K. B. B."/>
        </authorList>
    </citation>
    <scope>NUCLEOTIDE SEQUENCE</scope>
    <source>
        <strain evidence="3">BECK_BZ15</strain>
    </source>
</reference>
<dbReference type="AlphaFoldDB" id="A0A450S7D6"/>
<evidence type="ECO:0000256" key="1">
    <source>
        <dbReference type="ARBA" id="ARBA00008769"/>
    </source>
</evidence>
<dbReference type="InterPro" id="IPR007049">
    <property type="entry name" value="Carb-sel_porin_OprB"/>
</dbReference>
<dbReference type="GO" id="GO:0016020">
    <property type="term" value="C:membrane"/>
    <property type="evidence" value="ECO:0007669"/>
    <property type="project" value="InterPro"/>
</dbReference>
<sequence>MYSKNKILELSPGGGQYQDAWPTNRVRFPAIGPAVSTIISAAFLTAASSLPALAYDVTDKFSIGATITGVLQHGEFSGANIDDQSRGTVVTDIGVNFQPTNRDEFDLVVSFASGNGLNAISPYGSHPLYADDLEDDLENINGRNRDYLLTAWYKHTFALSETNSLGLTGGIIGATGYIDDNEYANDEVSQFMNEAFVNNTLHIPPDFDAGVAAELDLGDRWSVRGVWMSSKNDLTLGSYTTKRAYNYFAGQLGYHTESGNYRLWAQGTSSDFANPAGTKAESLSSIGLSLDHQLTDTVGAFARFGWQNDDANVNHDSLYSGGLNLNGSLWGRANDEIGIGYAHLEGGNGTASGAIQETDIMEGYIKFQFSEYADLSLDVQYLDEEKLGTGDPSGFVYGMRVNAYF</sequence>
<evidence type="ECO:0000313" key="3">
    <source>
        <dbReference type="EMBL" id="VFJ47789.1"/>
    </source>
</evidence>
<accession>A0A450S7D6</accession>
<organism evidence="3">
    <name type="scientific">Candidatus Kentrum sp. FW</name>
    <dbReference type="NCBI Taxonomy" id="2126338"/>
    <lineage>
        <taxon>Bacteria</taxon>
        <taxon>Pseudomonadati</taxon>
        <taxon>Pseudomonadota</taxon>
        <taxon>Gammaproteobacteria</taxon>
        <taxon>Candidatus Kentrum</taxon>
    </lineage>
</organism>
<gene>
    <name evidence="3" type="ORF">BECKFW1821A_GA0114235_101735</name>
</gene>
<dbReference type="GO" id="GO:0015288">
    <property type="term" value="F:porin activity"/>
    <property type="evidence" value="ECO:0007669"/>
    <property type="project" value="InterPro"/>
</dbReference>
<name>A0A450S7D6_9GAMM</name>
<dbReference type="EMBL" id="CAADEW010000017">
    <property type="protein sequence ID" value="VFJ47789.1"/>
    <property type="molecule type" value="Genomic_DNA"/>
</dbReference>
<evidence type="ECO:0000256" key="2">
    <source>
        <dbReference type="RuleBase" id="RU363072"/>
    </source>
</evidence>
<dbReference type="InterPro" id="IPR038673">
    <property type="entry name" value="OprB_sf"/>
</dbReference>
<comment type="similarity">
    <text evidence="1 2">Belongs to the OprB family.</text>
</comment>